<organism evidence="2">
    <name type="scientific">Cupriavidus taiwanensis</name>
    <dbReference type="NCBI Taxonomy" id="164546"/>
    <lineage>
        <taxon>Bacteria</taxon>
        <taxon>Pseudomonadati</taxon>
        <taxon>Pseudomonadota</taxon>
        <taxon>Betaproteobacteria</taxon>
        <taxon>Burkholderiales</taxon>
        <taxon>Burkholderiaceae</taxon>
        <taxon>Cupriavidus</taxon>
    </lineage>
</organism>
<sequence length="62" mass="6520">MQRQLSGDVPRQEFVDPVDGMVGDVGQDVTQIGLRIDAVEFAGPNERVHGGRTLAATVGAGE</sequence>
<keyword evidence="2" id="KW-0614">Plasmid</keyword>
<feature type="region of interest" description="Disordered" evidence="1">
    <location>
        <begin position="1"/>
        <end position="20"/>
    </location>
</feature>
<proteinExistence type="predicted"/>
<evidence type="ECO:0000313" key="3">
    <source>
        <dbReference type="EMBL" id="SPD49088.1"/>
    </source>
</evidence>
<evidence type="ECO:0000256" key="1">
    <source>
        <dbReference type="SAM" id="MobiDB-lite"/>
    </source>
</evidence>
<reference evidence="2" key="1">
    <citation type="submission" date="2018-01" db="EMBL/GenBank/DDBJ databases">
        <authorList>
            <person name="Gaut B.S."/>
            <person name="Morton B.R."/>
            <person name="Clegg M.T."/>
            <person name="Duvall M.R."/>
        </authorList>
    </citation>
    <scope>NUCLEOTIDE SEQUENCE</scope>
    <source>
        <strain evidence="2">Cupriavidus taiwanensis STM 8555</strain>
        <plasmid evidence="2">I</plasmid>
    </source>
</reference>
<geneLocation type="plasmid" evidence="2">
    <name>I</name>
</geneLocation>
<dbReference type="EMBL" id="LT984809">
    <property type="protein sequence ID" value="SPD49088.1"/>
    <property type="molecule type" value="Genomic_DNA"/>
</dbReference>
<dbReference type="EMBL" id="LT984809">
    <property type="protein sequence ID" value="SPD48935.1"/>
    <property type="molecule type" value="Genomic_DNA"/>
</dbReference>
<accession>A0A375HCA5</accession>
<name>A0A375HCA5_9BURK</name>
<protein>
    <submittedName>
        <fullName evidence="2">Uncharacterized protein</fullName>
    </submittedName>
</protein>
<dbReference type="AlphaFoldDB" id="A0A375HCA5"/>
<gene>
    <name evidence="2" type="ORF">CBM2612_P0280</name>
    <name evidence="3" type="ORF">CBM2612_P0433</name>
</gene>
<evidence type="ECO:0000313" key="2">
    <source>
        <dbReference type="EMBL" id="SPD48935.1"/>
    </source>
</evidence>